<name>A0A418MFC1_9BACT</name>
<sequence length="200" mass="21402">MKITTQRYLLVLMGASFFMACSRPYATFQRSQREQFTTVQPVSTPVSVATPEAPVQPAMQSTPVQPASAPAIQAVQQQLNDAVAKNDNKLVESRKVQKRLAKVQQLLTAAGQNQSAAATTKATDTRKLTLVERVMTKKLDKQIHKKLYPKKATANTTILATGAVVVIIGLLLILLTAGTANTIGVIALLAGAIILLVGLL</sequence>
<gene>
    <name evidence="3" type="ORF">DYU11_09295</name>
</gene>
<feature type="signal peptide" evidence="2">
    <location>
        <begin position="1"/>
        <end position="20"/>
    </location>
</feature>
<evidence type="ECO:0000313" key="3">
    <source>
        <dbReference type="EMBL" id="RIV25481.1"/>
    </source>
</evidence>
<keyword evidence="1" id="KW-0472">Membrane</keyword>
<protein>
    <submittedName>
        <fullName evidence="3">Uncharacterized protein</fullName>
    </submittedName>
</protein>
<evidence type="ECO:0000256" key="1">
    <source>
        <dbReference type="SAM" id="Phobius"/>
    </source>
</evidence>
<organism evidence="3 4">
    <name type="scientific">Fibrisoma montanum</name>
    <dbReference type="NCBI Taxonomy" id="2305895"/>
    <lineage>
        <taxon>Bacteria</taxon>
        <taxon>Pseudomonadati</taxon>
        <taxon>Bacteroidota</taxon>
        <taxon>Cytophagia</taxon>
        <taxon>Cytophagales</taxon>
        <taxon>Spirosomataceae</taxon>
        <taxon>Fibrisoma</taxon>
    </lineage>
</organism>
<keyword evidence="2" id="KW-0732">Signal</keyword>
<feature type="chain" id="PRO_5019287073" evidence="2">
    <location>
        <begin position="21"/>
        <end position="200"/>
    </location>
</feature>
<keyword evidence="1" id="KW-1133">Transmembrane helix</keyword>
<dbReference type="Proteomes" id="UP000283523">
    <property type="component" value="Unassembled WGS sequence"/>
</dbReference>
<dbReference type="EMBL" id="QXED01000002">
    <property type="protein sequence ID" value="RIV25481.1"/>
    <property type="molecule type" value="Genomic_DNA"/>
</dbReference>
<evidence type="ECO:0000313" key="4">
    <source>
        <dbReference type="Proteomes" id="UP000283523"/>
    </source>
</evidence>
<dbReference type="RefSeq" id="WP_119667363.1">
    <property type="nucleotide sequence ID" value="NZ_QXED01000002.1"/>
</dbReference>
<feature type="transmembrane region" description="Helical" evidence="1">
    <location>
        <begin position="152"/>
        <end position="174"/>
    </location>
</feature>
<proteinExistence type="predicted"/>
<dbReference type="InterPro" id="IPR012464">
    <property type="entry name" value="DUF1676"/>
</dbReference>
<keyword evidence="1" id="KW-0812">Transmembrane</keyword>
<comment type="caution">
    <text evidence="3">The sequence shown here is derived from an EMBL/GenBank/DDBJ whole genome shotgun (WGS) entry which is preliminary data.</text>
</comment>
<reference evidence="3 4" key="1">
    <citation type="submission" date="2018-08" db="EMBL/GenBank/DDBJ databases">
        <title>Fibrisoma montanum sp. nov., isolated from Danxia mountain soil.</title>
        <authorList>
            <person name="Huang Y."/>
        </authorList>
    </citation>
    <scope>NUCLEOTIDE SEQUENCE [LARGE SCALE GENOMIC DNA]</scope>
    <source>
        <strain evidence="3 4">HYT19</strain>
    </source>
</reference>
<dbReference type="Pfam" id="PF07898">
    <property type="entry name" value="DUF1676"/>
    <property type="match status" value="1"/>
</dbReference>
<accession>A0A418MFC1</accession>
<dbReference type="PROSITE" id="PS51257">
    <property type="entry name" value="PROKAR_LIPOPROTEIN"/>
    <property type="match status" value="1"/>
</dbReference>
<feature type="transmembrane region" description="Helical" evidence="1">
    <location>
        <begin position="180"/>
        <end position="199"/>
    </location>
</feature>
<evidence type="ECO:0000256" key="2">
    <source>
        <dbReference type="SAM" id="SignalP"/>
    </source>
</evidence>
<dbReference type="AlphaFoldDB" id="A0A418MFC1"/>
<dbReference type="OrthoDB" id="959491at2"/>
<keyword evidence="4" id="KW-1185">Reference proteome</keyword>